<evidence type="ECO:0000313" key="4">
    <source>
        <dbReference type="Proteomes" id="UP001218218"/>
    </source>
</evidence>
<dbReference type="Proteomes" id="UP001218218">
    <property type="component" value="Unassembled WGS sequence"/>
</dbReference>
<evidence type="ECO:0000256" key="1">
    <source>
        <dbReference type="SAM" id="Phobius"/>
    </source>
</evidence>
<keyword evidence="1" id="KW-0472">Membrane</keyword>
<feature type="transmembrane region" description="Helical" evidence="1">
    <location>
        <begin position="206"/>
        <end position="229"/>
    </location>
</feature>
<feature type="transmembrane region" description="Helical" evidence="1">
    <location>
        <begin position="177"/>
        <end position="200"/>
    </location>
</feature>
<feature type="transmembrane region" description="Helical" evidence="1">
    <location>
        <begin position="46"/>
        <end position="63"/>
    </location>
</feature>
<gene>
    <name evidence="3" type="ORF">DFH08DRAFT_1023937</name>
</gene>
<feature type="transmembrane region" description="Helical" evidence="1">
    <location>
        <begin position="117"/>
        <end position="135"/>
    </location>
</feature>
<dbReference type="EMBL" id="JARIHO010000039">
    <property type="protein sequence ID" value="KAJ7328442.1"/>
    <property type="molecule type" value="Genomic_DNA"/>
</dbReference>
<evidence type="ECO:0000259" key="2">
    <source>
        <dbReference type="Pfam" id="PF20153"/>
    </source>
</evidence>
<dbReference type="SUPFAM" id="SSF48371">
    <property type="entry name" value="ARM repeat"/>
    <property type="match status" value="1"/>
</dbReference>
<keyword evidence="4" id="KW-1185">Reference proteome</keyword>
<dbReference type="Pfam" id="PF20153">
    <property type="entry name" value="DUF6535"/>
    <property type="match status" value="1"/>
</dbReference>
<sequence>MGQSLPCDPKADRDELASAKLWAVYISEAEKYDKALVEGWRSDMEGLLIFAGLFSATLTAFLVESYKTLTPDQGAITIALLAQISRQLEFNSTMPSAQSSMTAPFTPTPASFACNTLWFLSLGLSLSCALMATLVEQWSREFVQRTERLESPVIRARVFSYLYFGLQRFGMHKIVDFIPLLLHMSLLLFLAGLIPFLHLINTLLAALPAALLAVITMTYIYLTVLPIFCSDSPYRTPLSNAVWHIFQAFHLALRKQKQPILREKSQIAHDSPRDTLTMVEAMVLDAGADSSGRAQRDRRAVLWTVRSLADNNELESFVDALPDIMWGPHGRRRLYDQTIEILLAGQDIQLVARIEGLLRSCDSGLMEPNAETRRRISCIKALWTIAYFLASDHPARTWFPVFDAQILASHLNHSNPLVRSYSISAYSLVQWIVRTAHAPYMWSAADISPSVLEPPGSLLTAEHEPEAAQYSGVDLVNIAYHPTDLPQASPHTTESFQDTGYDSLLDYMRRSAYLPEIPYEFEATCQIIRPYHGWISPRAEMKLKATLSIVADQPASTIKALGPQVHQIDIIVGTIFSILQSAPGCLNAQVGRAMVKYMAPRAKGPGLLRALRCCDPTLLGSLLTNYLAGGVGNLTQNTLYSIWLLSANRPPLAVFEEGVLSIVYAAPQFSITPSVIAVLKSNLVMDTSKAPPEQLHLLMDRLQISNPTSEMDIRVDATERWKQATFAILIKFLEHDLALPDPTAKRRATDTFRLLARRCARRAVPSSLQLRFATWFQHVIDHPALYSQCDMIVTVIDWLYNSTLCEPFDDLDARRMIRTALTTYAATLPLQSDALRSRAATLLLTLDLAPRMENHE</sequence>
<dbReference type="AlphaFoldDB" id="A0AAD6ZMI9"/>
<organism evidence="3 4">
    <name type="scientific">Mycena albidolilacea</name>
    <dbReference type="NCBI Taxonomy" id="1033008"/>
    <lineage>
        <taxon>Eukaryota</taxon>
        <taxon>Fungi</taxon>
        <taxon>Dikarya</taxon>
        <taxon>Basidiomycota</taxon>
        <taxon>Agaricomycotina</taxon>
        <taxon>Agaricomycetes</taxon>
        <taxon>Agaricomycetidae</taxon>
        <taxon>Agaricales</taxon>
        <taxon>Marasmiineae</taxon>
        <taxon>Mycenaceae</taxon>
        <taxon>Mycena</taxon>
    </lineage>
</organism>
<keyword evidence="1" id="KW-0812">Transmembrane</keyword>
<proteinExistence type="predicted"/>
<reference evidence="3" key="1">
    <citation type="submission" date="2023-03" db="EMBL/GenBank/DDBJ databases">
        <title>Massive genome expansion in bonnet fungi (Mycena s.s.) driven by repeated elements and novel gene families across ecological guilds.</title>
        <authorList>
            <consortium name="Lawrence Berkeley National Laboratory"/>
            <person name="Harder C.B."/>
            <person name="Miyauchi S."/>
            <person name="Viragh M."/>
            <person name="Kuo A."/>
            <person name="Thoen E."/>
            <person name="Andreopoulos B."/>
            <person name="Lu D."/>
            <person name="Skrede I."/>
            <person name="Drula E."/>
            <person name="Henrissat B."/>
            <person name="Morin E."/>
            <person name="Kohler A."/>
            <person name="Barry K."/>
            <person name="LaButti K."/>
            <person name="Morin E."/>
            <person name="Salamov A."/>
            <person name="Lipzen A."/>
            <person name="Mereny Z."/>
            <person name="Hegedus B."/>
            <person name="Baldrian P."/>
            <person name="Stursova M."/>
            <person name="Weitz H."/>
            <person name="Taylor A."/>
            <person name="Grigoriev I.V."/>
            <person name="Nagy L.G."/>
            <person name="Martin F."/>
            <person name="Kauserud H."/>
        </authorList>
    </citation>
    <scope>NUCLEOTIDE SEQUENCE</scope>
    <source>
        <strain evidence="3">CBHHK002</strain>
    </source>
</reference>
<protein>
    <recommendedName>
        <fullName evidence="2">DUF6535 domain-containing protein</fullName>
    </recommendedName>
</protein>
<evidence type="ECO:0000313" key="3">
    <source>
        <dbReference type="EMBL" id="KAJ7328442.1"/>
    </source>
</evidence>
<name>A0AAD6ZMI9_9AGAR</name>
<feature type="domain" description="DUF6535" evidence="2">
    <location>
        <begin position="22"/>
        <end position="197"/>
    </location>
</feature>
<dbReference type="InterPro" id="IPR016024">
    <property type="entry name" value="ARM-type_fold"/>
</dbReference>
<comment type="caution">
    <text evidence="3">The sequence shown here is derived from an EMBL/GenBank/DDBJ whole genome shotgun (WGS) entry which is preliminary data.</text>
</comment>
<dbReference type="InterPro" id="IPR045338">
    <property type="entry name" value="DUF6535"/>
</dbReference>
<accession>A0AAD6ZMI9</accession>
<keyword evidence="1" id="KW-1133">Transmembrane helix</keyword>